<keyword evidence="7" id="KW-0131">Cell cycle</keyword>
<dbReference type="InterPro" id="IPR036322">
    <property type="entry name" value="WD40_repeat_dom_sf"/>
</dbReference>
<evidence type="ECO:0000256" key="5">
    <source>
        <dbReference type="ARBA" id="ARBA00022737"/>
    </source>
</evidence>
<sequence length="615" mass="69622">MAAGTKSKKSWKFQDIIAHSSNISSLALEKTSGDLLATGGEDCFLNIWTINRPNCIMCLTAHNTPVDCIRFSSTEKQVVAGLRSGSLRLWDLRTAKMLRTLMGHKANICSLDFHPFGEHLASGSLDTNIKLWDVRQKGCIFSYKGHMQGVRCLCFSPHGKWLASSSDDSTIKLWDLTAGKMITQFTSHSGPVKEIAFHPNEYLLASGSSDRTVKFWDLEKFQMICSTEVETNPVNCIAFHPDGWCLYSGSQDSLKVYTWEPYKCLDAMPVTWGKVADMAIYRNHLIGVSYNMTNVFSYAVNHKSIKKHGSFDQNFIQNYMPHRQLSATDNIINIKCPEKEQNYYSNEKDTGRSFPFAEVYTEIFHPKNIPSWTTPLKTKTFSNSYNAKSFSAKLKPKLDLAPVSERINFEQSKVELAFIHSFQKHPIGLNPAEFLPPVKNDENILSEIVRDHEDMCVVLSTRRKNLNEVRATWSKGDIRTSLELAVTINDMSTIVDILNIINFKPCLWKLELSALVLPQIEKLLQSKYETYVQTGCMSLKCIIQCLVPLIVDRLSIPPSTDFDMLDMPQEDTHQTCKACYKQLKNLHNVVKSKAGLVGYNASTLQELYLLLTSLK</sequence>
<keyword evidence="5" id="KW-0677">Repeat</keyword>
<dbReference type="GO" id="GO:0051301">
    <property type="term" value="P:cell division"/>
    <property type="evidence" value="ECO:0007669"/>
    <property type="project" value="UniProtKB-KW"/>
</dbReference>
<dbReference type="SMART" id="SM00320">
    <property type="entry name" value="WD40"/>
    <property type="match status" value="6"/>
</dbReference>
<keyword evidence="7" id="KW-0498">Mitosis</keyword>
<dbReference type="GO" id="GO:0007019">
    <property type="term" value="P:microtubule depolymerization"/>
    <property type="evidence" value="ECO:0007669"/>
    <property type="project" value="TreeGrafter"/>
</dbReference>
<evidence type="ECO:0000256" key="4">
    <source>
        <dbReference type="ARBA" id="ARBA00022701"/>
    </source>
</evidence>
<feature type="repeat" description="WD" evidence="8">
    <location>
        <begin position="185"/>
        <end position="226"/>
    </location>
</feature>
<comment type="subcellular location">
    <subcellularLocation>
        <location evidence="1 7">Cytoplasm</location>
        <location evidence="1 7">Cytoskeleton</location>
    </subcellularLocation>
    <subcellularLocation>
        <location evidence="7">Cytoplasm</location>
    </subcellularLocation>
    <subcellularLocation>
        <location evidence="7">Cytoplasm</location>
        <location evidence="7">Cytoskeleton</location>
        <location evidence="7">Microtubule organizing center</location>
        <location evidence="7">Centrosome</location>
    </subcellularLocation>
    <subcellularLocation>
        <location evidence="7">Cytoplasm</location>
        <location evidence="7">Cytoskeleton</location>
        <location evidence="7">Spindle pole</location>
    </subcellularLocation>
    <subcellularLocation>
        <location evidence="7">Cytoplasm</location>
        <location evidence="7">Cytoskeleton</location>
        <location evidence="7">Spindle</location>
    </subcellularLocation>
    <text evidence="7">Predominantly cytoplasmic. Localized to the interphase centrosome and mitotic spindle poles.</text>
</comment>
<feature type="domain" description="Katanin p80 subunit C-terminal" evidence="9">
    <location>
        <begin position="450"/>
        <end position="610"/>
    </location>
</feature>
<dbReference type="HAMAP" id="MF_03022">
    <property type="entry name" value="Katanin_p80_B1"/>
    <property type="match status" value="1"/>
</dbReference>
<dbReference type="PROSITE" id="PS50082">
    <property type="entry name" value="WD_REPEATS_2"/>
    <property type="match status" value="5"/>
</dbReference>
<dbReference type="InterPro" id="IPR019775">
    <property type="entry name" value="WD40_repeat_CS"/>
</dbReference>
<dbReference type="PANTHER" id="PTHR19845:SF0">
    <property type="entry name" value="KATANIN P80 WD40 REPEAT-CONTAINING SUBUNIT B1"/>
    <property type="match status" value="1"/>
</dbReference>
<accession>A0A8C4SS97</accession>
<dbReference type="Pfam" id="PF13925">
    <property type="entry name" value="Katanin_con80"/>
    <property type="match status" value="1"/>
</dbReference>
<dbReference type="InterPro" id="IPR028021">
    <property type="entry name" value="Katanin_C-terminal"/>
</dbReference>
<evidence type="ECO:0000256" key="1">
    <source>
        <dbReference type="ARBA" id="ARBA00004245"/>
    </source>
</evidence>
<keyword evidence="4 7" id="KW-0493">Microtubule</keyword>
<organism evidence="10 11">
    <name type="scientific">Erpetoichthys calabaricus</name>
    <name type="common">Rope fish</name>
    <name type="synonym">Calamoichthys calabaricus</name>
    <dbReference type="NCBI Taxonomy" id="27687"/>
    <lineage>
        <taxon>Eukaryota</taxon>
        <taxon>Metazoa</taxon>
        <taxon>Chordata</taxon>
        <taxon>Craniata</taxon>
        <taxon>Vertebrata</taxon>
        <taxon>Euteleostomi</taxon>
        <taxon>Actinopterygii</taxon>
        <taxon>Polypteriformes</taxon>
        <taxon>Polypteridae</taxon>
        <taxon>Erpetoichthys</taxon>
    </lineage>
</organism>
<reference evidence="10" key="2">
    <citation type="submission" date="2025-09" db="UniProtKB">
        <authorList>
            <consortium name="Ensembl"/>
        </authorList>
    </citation>
    <scope>IDENTIFICATION</scope>
</reference>
<evidence type="ECO:0000256" key="6">
    <source>
        <dbReference type="ARBA" id="ARBA00023212"/>
    </source>
</evidence>
<feature type="repeat" description="WD" evidence="8">
    <location>
        <begin position="143"/>
        <end position="184"/>
    </location>
</feature>
<dbReference type="SUPFAM" id="SSF50978">
    <property type="entry name" value="WD40 repeat-like"/>
    <property type="match status" value="1"/>
</dbReference>
<keyword evidence="6 7" id="KW-0206">Cytoskeleton</keyword>
<feature type="repeat" description="WD" evidence="8">
    <location>
        <begin position="101"/>
        <end position="142"/>
    </location>
</feature>
<evidence type="ECO:0000256" key="8">
    <source>
        <dbReference type="PROSITE-ProRule" id="PRU00221"/>
    </source>
</evidence>
<dbReference type="AlphaFoldDB" id="A0A8C4SS97"/>
<dbReference type="GO" id="GO:0000922">
    <property type="term" value="C:spindle pole"/>
    <property type="evidence" value="ECO:0007669"/>
    <property type="project" value="UniProtKB-SubCell"/>
</dbReference>
<keyword evidence="3 8" id="KW-0853">WD repeat</keyword>
<evidence type="ECO:0000256" key="7">
    <source>
        <dbReference type="HAMAP-Rule" id="MF_03022"/>
    </source>
</evidence>
<gene>
    <name evidence="7" type="primary">KATNB1</name>
</gene>
<dbReference type="Gene3D" id="2.130.10.10">
    <property type="entry name" value="YVTN repeat-like/Quinoprotein amine dehydrogenase"/>
    <property type="match status" value="2"/>
</dbReference>
<dbReference type="GeneTree" id="ENSGT00940000157918"/>
<comment type="similarity">
    <text evidence="7">Belongs to the WD repeat KATNB1 family.</text>
</comment>
<dbReference type="Pfam" id="PF25173">
    <property type="entry name" value="Beta-prop_WDR3_1st"/>
    <property type="match status" value="1"/>
</dbReference>
<protein>
    <recommendedName>
        <fullName evidence="7">Katanin p80 WD40 repeat-containing subunit B1</fullName>
        <shortName evidence="7">Katanin p80 subunit B1</shortName>
    </recommendedName>
    <alternativeName>
        <fullName evidence="7">p80 katanin</fullName>
    </alternativeName>
</protein>
<feature type="repeat" description="WD" evidence="8">
    <location>
        <begin position="16"/>
        <end position="58"/>
    </location>
</feature>
<dbReference type="PROSITE" id="PS00678">
    <property type="entry name" value="WD_REPEATS_1"/>
    <property type="match status" value="3"/>
</dbReference>
<dbReference type="InterPro" id="IPR001680">
    <property type="entry name" value="WD40_rpt"/>
</dbReference>
<evidence type="ECO:0000313" key="11">
    <source>
        <dbReference type="Proteomes" id="UP000694620"/>
    </source>
</evidence>
<evidence type="ECO:0000256" key="2">
    <source>
        <dbReference type="ARBA" id="ARBA00022490"/>
    </source>
</evidence>
<dbReference type="GO" id="GO:0005874">
    <property type="term" value="C:microtubule"/>
    <property type="evidence" value="ECO:0007669"/>
    <property type="project" value="UniProtKB-KW"/>
</dbReference>
<dbReference type="InterPro" id="IPR026962">
    <property type="entry name" value="KTNB1"/>
</dbReference>
<dbReference type="InterPro" id="IPR015943">
    <property type="entry name" value="WD40/YVTN_repeat-like_dom_sf"/>
</dbReference>
<comment type="subunit">
    <text evidence="7">Interacts with KATNA1. This interaction enhances the microtubule binding and severing activity of KATNA1 and also targets this activity to the centrosome.</text>
</comment>
<feature type="repeat" description="WD" evidence="8">
    <location>
        <begin position="59"/>
        <end position="100"/>
    </location>
</feature>
<dbReference type="GO" id="GO:0008352">
    <property type="term" value="C:katanin complex"/>
    <property type="evidence" value="ECO:0007669"/>
    <property type="project" value="InterPro"/>
</dbReference>
<dbReference type="PROSITE" id="PS50294">
    <property type="entry name" value="WD_REPEATS_REGION"/>
    <property type="match status" value="5"/>
</dbReference>
<dbReference type="CDD" id="cd00200">
    <property type="entry name" value="WD40"/>
    <property type="match status" value="1"/>
</dbReference>
<proteinExistence type="inferred from homology"/>
<keyword evidence="11" id="KW-1185">Reference proteome</keyword>
<dbReference type="Ensembl" id="ENSECRT00000021184.1">
    <property type="protein sequence ID" value="ENSECRP00000020732.1"/>
    <property type="gene ID" value="ENSECRG00000013929.1"/>
</dbReference>
<dbReference type="GO" id="GO:0008017">
    <property type="term" value="F:microtubule binding"/>
    <property type="evidence" value="ECO:0007669"/>
    <property type="project" value="UniProtKB-UniRule"/>
</dbReference>
<reference evidence="10" key="1">
    <citation type="submission" date="2025-08" db="UniProtKB">
        <authorList>
            <consortium name="Ensembl"/>
        </authorList>
    </citation>
    <scope>IDENTIFICATION</scope>
</reference>
<name>A0A8C4SS97_ERPCA</name>
<dbReference type="GO" id="GO:0005813">
    <property type="term" value="C:centrosome"/>
    <property type="evidence" value="ECO:0007669"/>
    <property type="project" value="UniProtKB-SubCell"/>
</dbReference>
<keyword evidence="2 7" id="KW-0963">Cytoplasm</keyword>
<keyword evidence="7" id="KW-0132">Cell division</keyword>
<comment type="function">
    <text evidence="7">Participates in a complex which severs microtubules in an ATP-dependent manner. May act to target the enzymatic subunit of this complex to sites of action such as the centrosome. Microtubule severing may promote rapid reorganization of cellular microtubule arrays and the release of microtubules from the centrosome following nucleation.</text>
</comment>
<dbReference type="InterPro" id="IPR020472">
    <property type="entry name" value="WD40_PAC1"/>
</dbReference>
<dbReference type="FunFam" id="2.130.10.10:FF:000462">
    <property type="entry name" value="Katanin p80 WD40 repeat-containing subunit B1"/>
    <property type="match status" value="1"/>
</dbReference>
<dbReference type="Proteomes" id="UP000694620">
    <property type="component" value="Unassembled WGS sequence"/>
</dbReference>
<dbReference type="PANTHER" id="PTHR19845">
    <property type="entry name" value="KATANIN P80 SUBUNIT"/>
    <property type="match status" value="1"/>
</dbReference>
<evidence type="ECO:0000259" key="9">
    <source>
        <dbReference type="Pfam" id="PF13925"/>
    </source>
</evidence>
<dbReference type="GO" id="GO:0051013">
    <property type="term" value="P:microtubule severing"/>
    <property type="evidence" value="ECO:0007669"/>
    <property type="project" value="UniProtKB-UniRule"/>
</dbReference>
<dbReference type="GO" id="GO:0005737">
    <property type="term" value="C:cytoplasm"/>
    <property type="evidence" value="ECO:0007669"/>
    <property type="project" value="UniProtKB-SubCell"/>
</dbReference>
<dbReference type="Pfam" id="PF00400">
    <property type="entry name" value="WD40"/>
    <property type="match status" value="1"/>
</dbReference>
<evidence type="ECO:0000313" key="10">
    <source>
        <dbReference type="Ensembl" id="ENSECRP00000020732.1"/>
    </source>
</evidence>
<dbReference type="PRINTS" id="PR00320">
    <property type="entry name" value="GPROTEINBRPT"/>
</dbReference>
<evidence type="ECO:0000256" key="3">
    <source>
        <dbReference type="ARBA" id="ARBA00022574"/>
    </source>
</evidence>